<dbReference type="Gene3D" id="3.40.30.10">
    <property type="entry name" value="Glutaredoxin"/>
    <property type="match status" value="1"/>
</dbReference>
<evidence type="ECO:0000256" key="1">
    <source>
        <dbReference type="ARBA" id="ARBA00006494"/>
    </source>
</evidence>
<reference evidence="7 8" key="1">
    <citation type="journal article" date="2018" name="Sci. Rep.">
        <title>Comparative genomics provides insights into the lifestyle and reveals functional heterogeneity of dark septate endophytic fungi.</title>
        <authorList>
            <person name="Knapp D.G."/>
            <person name="Nemeth J.B."/>
            <person name="Barry K."/>
            <person name="Hainaut M."/>
            <person name="Henrissat B."/>
            <person name="Johnson J."/>
            <person name="Kuo A."/>
            <person name="Lim J.H.P."/>
            <person name="Lipzen A."/>
            <person name="Nolan M."/>
            <person name="Ohm R.A."/>
            <person name="Tamas L."/>
            <person name="Grigoriev I.V."/>
            <person name="Spatafora J.W."/>
            <person name="Nagy L.G."/>
            <person name="Kovacs G.M."/>
        </authorList>
    </citation>
    <scope>NUCLEOTIDE SEQUENCE [LARGE SCALE GENOMIC DNA]</scope>
    <source>
        <strain evidence="7 8">DSE2036</strain>
    </source>
</reference>
<dbReference type="PANTHER" id="PTHR42943:SF2">
    <property type="entry name" value="GLUTATHIONE S-TRANSFERASE KAPPA 1"/>
    <property type="match status" value="1"/>
</dbReference>
<dbReference type="GO" id="GO:0016853">
    <property type="term" value="F:isomerase activity"/>
    <property type="evidence" value="ECO:0007669"/>
    <property type="project" value="UniProtKB-KW"/>
</dbReference>
<evidence type="ECO:0000256" key="3">
    <source>
        <dbReference type="ARBA" id="ARBA00047960"/>
    </source>
</evidence>
<gene>
    <name evidence="7" type="ORF">DM02DRAFT_599073</name>
</gene>
<keyword evidence="2 4" id="KW-0808">Transferase</keyword>
<feature type="domain" description="DSBA-like thioredoxin" evidence="6">
    <location>
        <begin position="6"/>
        <end position="206"/>
    </location>
</feature>
<protein>
    <recommendedName>
        <fullName evidence="4">Glutathione S-transferase kappa</fullName>
        <ecNumber evidence="4">2.5.1.18</ecNumber>
    </recommendedName>
</protein>
<dbReference type="PANTHER" id="PTHR42943">
    <property type="entry name" value="GLUTATHIONE S-TRANSFERASE KAPPA"/>
    <property type="match status" value="1"/>
</dbReference>
<dbReference type="InterPro" id="IPR051924">
    <property type="entry name" value="GST_Kappa/NadH"/>
</dbReference>
<dbReference type="PIRSF" id="PIRSF006386">
    <property type="entry name" value="HCCAis_GSTk"/>
    <property type="match status" value="1"/>
</dbReference>
<evidence type="ECO:0000313" key="8">
    <source>
        <dbReference type="Proteomes" id="UP000244855"/>
    </source>
</evidence>
<dbReference type="Pfam" id="PF01323">
    <property type="entry name" value="DSBA"/>
    <property type="match status" value="1"/>
</dbReference>
<feature type="active site" description="Nucleophile" evidence="5">
    <location>
        <position position="14"/>
    </location>
</feature>
<accession>A0A2V1DEH6</accession>
<dbReference type="STRING" id="97972.A0A2V1DEH6"/>
<dbReference type="AlphaFoldDB" id="A0A2V1DEH6"/>
<dbReference type="GO" id="GO:0005739">
    <property type="term" value="C:mitochondrion"/>
    <property type="evidence" value="ECO:0007669"/>
    <property type="project" value="TreeGrafter"/>
</dbReference>
<dbReference type="Proteomes" id="UP000244855">
    <property type="component" value="Unassembled WGS sequence"/>
</dbReference>
<dbReference type="OrthoDB" id="4664297at2759"/>
<proteinExistence type="inferred from homology"/>
<evidence type="ECO:0000259" key="6">
    <source>
        <dbReference type="Pfam" id="PF01323"/>
    </source>
</evidence>
<organism evidence="7 8">
    <name type="scientific">Periconia macrospinosa</name>
    <dbReference type="NCBI Taxonomy" id="97972"/>
    <lineage>
        <taxon>Eukaryota</taxon>
        <taxon>Fungi</taxon>
        <taxon>Dikarya</taxon>
        <taxon>Ascomycota</taxon>
        <taxon>Pezizomycotina</taxon>
        <taxon>Dothideomycetes</taxon>
        <taxon>Pleosporomycetidae</taxon>
        <taxon>Pleosporales</taxon>
        <taxon>Massarineae</taxon>
        <taxon>Periconiaceae</taxon>
        <taxon>Periconia</taxon>
    </lineage>
</organism>
<evidence type="ECO:0000256" key="2">
    <source>
        <dbReference type="ARBA" id="ARBA00022679"/>
    </source>
</evidence>
<dbReference type="GO" id="GO:0006749">
    <property type="term" value="P:glutathione metabolic process"/>
    <property type="evidence" value="ECO:0007669"/>
    <property type="project" value="TreeGrafter"/>
</dbReference>
<sequence length="220" mass="24962">MPKPKITLYVDIVSPFVYIAFHVLENSPVFKNCEINYVPVFLGGLMHACGNTPPVEIKNKDKWINKERLRWAKYFNVPVSKDSPPNFPPNTLPIQRVLTSISLSHPESFAPALSLFWQNFWVHWNEPSKPENMFAIVQTLVGSEEEAKKVLEATKEDVVKKKLIDNTNLAFKEGAFGLPWFVATNAKGETEGFWGVDHMGQMVDHLGLDRPEGKAWKALL</sequence>
<evidence type="ECO:0000313" key="7">
    <source>
        <dbReference type="EMBL" id="PVH96517.1"/>
    </source>
</evidence>
<name>A0A2V1DEH6_9PLEO</name>
<keyword evidence="8" id="KW-1185">Reference proteome</keyword>
<dbReference type="InterPro" id="IPR001853">
    <property type="entry name" value="DSBA-like_thioredoxin_dom"/>
</dbReference>
<dbReference type="GO" id="GO:0004364">
    <property type="term" value="F:glutathione transferase activity"/>
    <property type="evidence" value="ECO:0007669"/>
    <property type="project" value="UniProtKB-UniRule"/>
</dbReference>
<keyword evidence="7" id="KW-0413">Isomerase</keyword>
<dbReference type="EMBL" id="KZ805462">
    <property type="protein sequence ID" value="PVH96517.1"/>
    <property type="molecule type" value="Genomic_DNA"/>
</dbReference>
<evidence type="ECO:0000256" key="5">
    <source>
        <dbReference type="PIRSR" id="PIRSR006386-1"/>
    </source>
</evidence>
<dbReference type="InterPro" id="IPR014440">
    <property type="entry name" value="HCCAis_GSTk"/>
</dbReference>
<dbReference type="FunFam" id="3.40.30.10:FF:000096">
    <property type="entry name" value="Glutathione S-transferase kappa"/>
    <property type="match status" value="1"/>
</dbReference>
<dbReference type="InterPro" id="IPR036249">
    <property type="entry name" value="Thioredoxin-like_sf"/>
</dbReference>
<dbReference type="GO" id="GO:0005777">
    <property type="term" value="C:peroxisome"/>
    <property type="evidence" value="ECO:0007669"/>
    <property type="project" value="TreeGrafter"/>
</dbReference>
<dbReference type="EC" id="2.5.1.18" evidence="4"/>
<evidence type="ECO:0000256" key="4">
    <source>
        <dbReference type="PIRNR" id="PIRNR006386"/>
    </source>
</evidence>
<dbReference type="SUPFAM" id="SSF52833">
    <property type="entry name" value="Thioredoxin-like"/>
    <property type="match status" value="1"/>
</dbReference>
<comment type="catalytic activity">
    <reaction evidence="3 4">
        <text>RX + glutathione = an S-substituted glutathione + a halide anion + H(+)</text>
        <dbReference type="Rhea" id="RHEA:16437"/>
        <dbReference type="ChEBI" id="CHEBI:15378"/>
        <dbReference type="ChEBI" id="CHEBI:16042"/>
        <dbReference type="ChEBI" id="CHEBI:17792"/>
        <dbReference type="ChEBI" id="CHEBI:57925"/>
        <dbReference type="ChEBI" id="CHEBI:90779"/>
        <dbReference type="EC" id="2.5.1.18"/>
    </reaction>
</comment>
<dbReference type="GO" id="GO:0004602">
    <property type="term" value="F:glutathione peroxidase activity"/>
    <property type="evidence" value="ECO:0007669"/>
    <property type="project" value="TreeGrafter"/>
</dbReference>
<comment type="similarity">
    <text evidence="1 4">Belongs to the GST superfamily. Kappa family.</text>
</comment>